<evidence type="ECO:0000259" key="1">
    <source>
        <dbReference type="Pfam" id="PF03358"/>
    </source>
</evidence>
<dbReference type="InterPro" id="IPR005025">
    <property type="entry name" value="FMN_Rdtase-like_dom"/>
</dbReference>
<feature type="domain" description="NADPH-dependent FMN reductase-like" evidence="1">
    <location>
        <begin position="16"/>
        <end position="165"/>
    </location>
</feature>
<dbReference type="Gene3D" id="3.40.50.360">
    <property type="match status" value="1"/>
</dbReference>
<dbReference type="Proteomes" id="UP000053617">
    <property type="component" value="Unassembled WGS sequence"/>
</dbReference>
<reference evidence="2 3" key="1">
    <citation type="submission" date="2015-01" db="EMBL/GenBank/DDBJ databases">
        <title>The Genome Sequence of Rhinocladiella mackenzie CBS 650.93.</title>
        <authorList>
            <consortium name="The Broad Institute Genomics Platform"/>
            <person name="Cuomo C."/>
            <person name="de Hoog S."/>
            <person name="Gorbushina A."/>
            <person name="Stielow B."/>
            <person name="Teixiera M."/>
            <person name="Abouelleil A."/>
            <person name="Chapman S.B."/>
            <person name="Priest M."/>
            <person name="Young S.K."/>
            <person name="Wortman J."/>
            <person name="Nusbaum C."/>
            <person name="Birren B."/>
        </authorList>
    </citation>
    <scope>NUCLEOTIDE SEQUENCE [LARGE SCALE GENOMIC DNA]</scope>
    <source>
        <strain evidence="2 3">CBS 650.93</strain>
    </source>
</reference>
<dbReference type="GO" id="GO:0016491">
    <property type="term" value="F:oxidoreductase activity"/>
    <property type="evidence" value="ECO:0007669"/>
    <property type="project" value="InterPro"/>
</dbReference>
<name>A0A0D2IWE5_9EURO</name>
<dbReference type="SUPFAM" id="SSF52218">
    <property type="entry name" value="Flavoproteins"/>
    <property type="match status" value="1"/>
</dbReference>
<evidence type="ECO:0000313" key="2">
    <source>
        <dbReference type="EMBL" id="KIX07631.1"/>
    </source>
</evidence>
<dbReference type="InterPro" id="IPR029039">
    <property type="entry name" value="Flavoprotein-like_sf"/>
</dbReference>
<dbReference type="PANTHER" id="PTHR30543">
    <property type="entry name" value="CHROMATE REDUCTASE"/>
    <property type="match status" value="1"/>
</dbReference>
<proteinExistence type="predicted"/>
<dbReference type="GeneID" id="25290355"/>
<dbReference type="GO" id="GO:0005829">
    <property type="term" value="C:cytosol"/>
    <property type="evidence" value="ECO:0007669"/>
    <property type="project" value="TreeGrafter"/>
</dbReference>
<gene>
    <name evidence="2" type="ORF">Z518_02284</name>
</gene>
<evidence type="ECO:0000313" key="3">
    <source>
        <dbReference type="Proteomes" id="UP000053617"/>
    </source>
</evidence>
<keyword evidence="3" id="KW-1185">Reference proteome</keyword>
<sequence length="226" mass="25055">MSEGGKILTPGGLPLRFGVIVCSQRTPRAGLQISNLVMDTLRKYQQAQPSSQTSYSLTMIDLAEQRLPLFDEPGIPSQIHSSTDYQHAHTRAWSDLISSFNAFVFVTPQYNWGYPASVKNAIDYLFNEWKGKPAMVVSYGGHGGGKAATQLKQVLQAVGMKVVRENVELTFPDRGFLIKAATGQDLRLNITREEEAEDDSGDVGLWAKEKEQMGKSFQNLLDTLNE</sequence>
<dbReference type="STRING" id="1442369.A0A0D2IWE5"/>
<dbReference type="HOGENOM" id="CLU_055322_2_0_1"/>
<accession>A0A0D2IWE5</accession>
<dbReference type="AlphaFoldDB" id="A0A0D2IWE5"/>
<dbReference type="OrthoDB" id="68575at2759"/>
<dbReference type="EMBL" id="KN847476">
    <property type="protein sequence ID" value="KIX07631.1"/>
    <property type="molecule type" value="Genomic_DNA"/>
</dbReference>
<dbReference type="InterPro" id="IPR050712">
    <property type="entry name" value="NAD(P)H-dep_reductase"/>
</dbReference>
<dbReference type="GO" id="GO:0010181">
    <property type="term" value="F:FMN binding"/>
    <property type="evidence" value="ECO:0007669"/>
    <property type="project" value="TreeGrafter"/>
</dbReference>
<dbReference type="PANTHER" id="PTHR30543:SF21">
    <property type="entry name" value="NAD(P)H-DEPENDENT FMN REDUCTASE LOT6"/>
    <property type="match status" value="1"/>
</dbReference>
<dbReference type="Pfam" id="PF03358">
    <property type="entry name" value="FMN_red"/>
    <property type="match status" value="1"/>
</dbReference>
<dbReference type="RefSeq" id="XP_013274767.1">
    <property type="nucleotide sequence ID" value="XM_013419313.1"/>
</dbReference>
<organism evidence="2 3">
    <name type="scientific">Rhinocladiella mackenziei CBS 650.93</name>
    <dbReference type="NCBI Taxonomy" id="1442369"/>
    <lineage>
        <taxon>Eukaryota</taxon>
        <taxon>Fungi</taxon>
        <taxon>Dikarya</taxon>
        <taxon>Ascomycota</taxon>
        <taxon>Pezizomycotina</taxon>
        <taxon>Eurotiomycetes</taxon>
        <taxon>Chaetothyriomycetidae</taxon>
        <taxon>Chaetothyriales</taxon>
        <taxon>Herpotrichiellaceae</taxon>
        <taxon>Rhinocladiella</taxon>
    </lineage>
</organism>
<protein>
    <submittedName>
        <fullName evidence="2">Rhinocladiella mackenziei CBS 650.93 unplaced genomic scaffold supercont1.2, whole genome shotgun sequence</fullName>
    </submittedName>
</protein>